<proteinExistence type="predicted"/>
<gene>
    <name evidence="1" type="ORF">IHE45_14G040800</name>
</gene>
<accession>A0ACB7URA8</accession>
<organism evidence="1 2">
    <name type="scientific">Dioscorea alata</name>
    <name type="common">Purple yam</name>
    <dbReference type="NCBI Taxonomy" id="55571"/>
    <lineage>
        <taxon>Eukaryota</taxon>
        <taxon>Viridiplantae</taxon>
        <taxon>Streptophyta</taxon>
        <taxon>Embryophyta</taxon>
        <taxon>Tracheophyta</taxon>
        <taxon>Spermatophyta</taxon>
        <taxon>Magnoliopsida</taxon>
        <taxon>Liliopsida</taxon>
        <taxon>Dioscoreales</taxon>
        <taxon>Dioscoreaceae</taxon>
        <taxon>Dioscorea</taxon>
    </lineage>
</organism>
<evidence type="ECO:0000313" key="1">
    <source>
        <dbReference type="EMBL" id="KAH7663248.1"/>
    </source>
</evidence>
<name>A0ACB7URA8_DIOAL</name>
<comment type="caution">
    <text evidence="1">The sequence shown here is derived from an EMBL/GenBank/DDBJ whole genome shotgun (WGS) entry which is preliminary data.</text>
</comment>
<protein>
    <submittedName>
        <fullName evidence="1">Uncharacterized protein</fullName>
    </submittedName>
</protein>
<evidence type="ECO:0000313" key="2">
    <source>
        <dbReference type="Proteomes" id="UP000827976"/>
    </source>
</evidence>
<reference evidence="2" key="1">
    <citation type="journal article" date="2022" name="Nat. Commun.">
        <title>Chromosome evolution and the genetic basis of agronomically important traits in greater yam.</title>
        <authorList>
            <person name="Bredeson J.V."/>
            <person name="Lyons J.B."/>
            <person name="Oniyinde I.O."/>
            <person name="Okereke N.R."/>
            <person name="Kolade O."/>
            <person name="Nnabue I."/>
            <person name="Nwadili C.O."/>
            <person name="Hribova E."/>
            <person name="Parker M."/>
            <person name="Nwogha J."/>
            <person name="Shu S."/>
            <person name="Carlson J."/>
            <person name="Kariba R."/>
            <person name="Muthemba S."/>
            <person name="Knop K."/>
            <person name="Barton G.J."/>
            <person name="Sherwood A.V."/>
            <person name="Lopez-Montes A."/>
            <person name="Asiedu R."/>
            <person name="Jamnadass R."/>
            <person name="Muchugi A."/>
            <person name="Goodstein D."/>
            <person name="Egesi C.N."/>
            <person name="Featherston J."/>
            <person name="Asfaw A."/>
            <person name="Simpson G.G."/>
            <person name="Dolezel J."/>
            <person name="Hendre P.S."/>
            <person name="Van Deynze A."/>
            <person name="Kumar P.L."/>
            <person name="Obidiegwu J.E."/>
            <person name="Bhattacharjee R."/>
            <person name="Rokhsar D.S."/>
        </authorList>
    </citation>
    <scope>NUCLEOTIDE SEQUENCE [LARGE SCALE GENOMIC DNA]</scope>
    <source>
        <strain evidence="2">cv. TDa95/00328</strain>
    </source>
</reference>
<dbReference type="EMBL" id="CM037024">
    <property type="protein sequence ID" value="KAH7663248.1"/>
    <property type="molecule type" value="Genomic_DNA"/>
</dbReference>
<sequence length="258" mass="29440">MNNVLIPFFADMARSGMKVDKSFKRQAFVDAANIVNGRFPTATMDAENVENHMRTLNDVGWNDTEKMLVLEDETYRTYVEGQPKAKEYLNKHIPFFEELRLVAGDDHATGDQARSIYQQFGGTNEEDENPPTPDVPMENEPLETNVQRQEGARSSAYRSTARTSCMSRSINENIASDNLANKLGELAASIKDNKKKTWKEKLSDALWSMEGYSDADMDMVFEKLRVNKDLAEAFYLRKPSLRKLWLDNFIMSMRPSGI</sequence>
<keyword evidence="2" id="KW-1185">Reference proteome</keyword>
<dbReference type="Proteomes" id="UP000827976">
    <property type="component" value="Chromosome 14"/>
</dbReference>